<evidence type="ECO:0000256" key="5">
    <source>
        <dbReference type="ARBA" id="ARBA00023136"/>
    </source>
</evidence>
<feature type="transmembrane region" description="Helical" evidence="6">
    <location>
        <begin position="268"/>
        <end position="284"/>
    </location>
</feature>
<evidence type="ECO:0000313" key="8">
    <source>
        <dbReference type="EMBL" id="AVQ10582.1"/>
    </source>
</evidence>
<dbReference type="InterPro" id="IPR050638">
    <property type="entry name" value="AA-Vitamin_Transporters"/>
</dbReference>
<organism evidence="8 9">
    <name type="scientific">Leptospira santarosai</name>
    <dbReference type="NCBI Taxonomy" id="28183"/>
    <lineage>
        <taxon>Bacteria</taxon>
        <taxon>Pseudomonadati</taxon>
        <taxon>Spirochaetota</taxon>
        <taxon>Spirochaetia</taxon>
        <taxon>Leptospirales</taxon>
        <taxon>Leptospiraceae</taxon>
        <taxon>Leptospira</taxon>
    </lineage>
</organism>
<dbReference type="InterPro" id="IPR000620">
    <property type="entry name" value="EamA_dom"/>
</dbReference>
<dbReference type="Proteomes" id="UP000033961">
    <property type="component" value="Chromosome I"/>
</dbReference>
<feature type="domain" description="EamA" evidence="7">
    <location>
        <begin position="172"/>
        <end position="307"/>
    </location>
</feature>
<keyword evidence="3 6" id="KW-0812">Transmembrane</keyword>
<dbReference type="EMBL" id="CP027843">
    <property type="protein sequence ID" value="AVQ10582.1"/>
    <property type="molecule type" value="Genomic_DNA"/>
</dbReference>
<reference evidence="8 9" key="1">
    <citation type="journal article" date="2015" name="Genome Announc.">
        <title>Draft Genome Sequences of Leptospira santarosai Strains U160, U164, and U233, Isolated from Asymptomatic Cattle.</title>
        <authorList>
            <person name="Kremer F.S."/>
            <person name="Eslabao M.R."/>
            <person name="Provisor M."/>
            <person name="Woloski R.D."/>
            <person name="Ramires O.V."/>
            <person name="Moreno L.Z."/>
            <person name="Moreno A.M."/>
            <person name="Hamond C."/>
            <person name="Lilenbaum W."/>
            <person name="Dellagostin O.A."/>
        </authorList>
    </citation>
    <scope>NUCLEOTIDE SEQUENCE [LARGE SCALE GENOMIC DNA]</scope>
    <source>
        <strain evidence="8 9">U160</strain>
    </source>
</reference>
<protein>
    <submittedName>
        <fullName evidence="8">EamA-like transporter family protein</fullName>
    </submittedName>
</protein>
<name>A0A2P1QNU2_9LEPT</name>
<evidence type="ECO:0000256" key="3">
    <source>
        <dbReference type="ARBA" id="ARBA00022692"/>
    </source>
</evidence>
<comment type="subcellular location">
    <subcellularLocation>
        <location evidence="1">Cell membrane</location>
        <topology evidence="1">Multi-pass membrane protein</topology>
    </subcellularLocation>
</comment>
<dbReference type="PANTHER" id="PTHR32322">
    <property type="entry name" value="INNER MEMBRANE TRANSPORTER"/>
    <property type="match status" value="1"/>
</dbReference>
<dbReference type="GO" id="GO:0005886">
    <property type="term" value="C:plasma membrane"/>
    <property type="evidence" value="ECO:0007669"/>
    <property type="project" value="UniProtKB-SubCell"/>
</dbReference>
<evidence type="ECO:0000256" key="2">
    <source>
        <dbReference type="ARBA" id="ARBA00022475"/>
    </source>
</evidence>
<feature type="transmembrane region" description="Helical" evidence="6">
    <location>
        <begin position="201"/>
        <end position="222"/>
    </location>
</feature>
<feature type="transmembrane region" description="Helical" evidence="6">
    <location>
        <begin position="168"/>
        <end position="189"/>
    </location>
</feature>
<dbReference type="SUPFAM" id="SSF103481">
    <property type="entry name" value="Multidrug resistance efflux transporter EmrE"/>
    <property type="match status" value="2"/>
</dbReference>
<keyword evidence="5 6" id="KW-0472">Membrane</keyword>
<feature type="transmembrane region" description="Helical" evidence="6">
    <location>
        <begin position="112"/>
        <end position="132"/>
    </location>
</feature>
<feature type="transmembrane region" description="Helical" evidence="6">
    <location>
        <begin position="234"/>
        <end position="256"/>
    </location>
</feature>
<feature type="transmembrane region" description="Helical" evidence="6">
    <location>
        <begin position="14"/>
        <end position="37"/>
    </location>
</feature>
<evidence type="ECO:0000256" key="6">
    <source>
        <dbReference type="SAM" id="Phobius"/>
    </source>
</evidence>
<sequence>MNPFFNFRNWQKRLIAFMLSNASAKFYVLLVIAMISWGFAWPSAKLIVGTQHPNVIIFWRFLATALSLLPIVLWRKGFFRLPNHKVLFQIVIGGVLYTIYNQFFLLGLENGLAGAGGVLVTTMNPIFTYVFVHSFQKKLPSAREGVGLLLGLVGGCILLRLWELDSDFLFRSGNIFFLLCAFSWALLSMNSHSTGQTISPLVYSFYVFAIGTILDLFLAFPYGVERALNSEPSFWFHIFYLSVISTTFGTTVYFFASTKLGSRVASSFIFLVPVTALLGSWIFLNESPSFTTTIGGAFAVLAVFLLNRNRNDENKKERT</sequence>
<dbReference type="AlphaFoldDB" id="A0A2P1QNU2"/>
<proteinExistence type="predicted"/>
<evidence type="ECO:0000313" key="9">
    <source>
        <dbReference type="Proteomes" id="UP000033961"/>
    </source>
</evidence>
<keyword evidence="4 6" id="KW-1133">Transmembrane helix</keyword>
<evidence type="ECO:0000259" key="7">
    <source>
        <dbReference type="Pfam" id="PF00892"/>
    </source>
</evidence>
<feature type="transmembrane region" description="Helical" evidence="6">
    <location>
        <begin position="57"/>
        <end position="74"/>
    </location>
</feature>
<dbReference type="InterPro" id="IPR037185">
    <property type="entry name" value="EmrE-like"/>
</dbReference>
<keyword evidence="2" id="KW-1003">Cell membrane</keyword>
<gene>
    <name evidence="8" type="ORF">XB16_0235</name>
</gene>
<evidence type="ECO:0000256" key="1">
    <source>
        <dbReference type="ARBA" id="ARBA00004651"/>
    </source>
</evidence>
<evidence type="ECO:0000256" key="4">
    <source>
        <dbReference type="ARBA" id="ARBA00022989"/>
    </source>
</evidence>
<feature type="transmembrane region" description="Helical" evidence="6">
    <location>
        <begin position="144"/>
        <end position="162"/>
    </location>
</feature>
<dbReference type="PANTHER" id="PTHR32322:SF18">
    <property type="entry name" value="S-ADENOSYLMETHIONINE_S-ADENOSYLHOMOCYSTEINE TRANSPORTER"/>
    <property type="match status" value="1"/>
</dbReference>
<feature type="transmembrane region" description="Helical" evidence="6">
    <location>
        <begin position="86"/>
        <end position="106"/>
    </location>
</feature>
<dbReference type="Pfam" id="PF00892">
    <property type="entry name" value="EamA"/>
    <property type="match status" value="2"/>
</dbReference>
<feature type="domain" description="EamA" evidence="7">
    <location>
        <begin position="27"/>
        <end position="158"/>
    </location>
</feature>
<feature type="transmembrane region" description="Helical" evidence="6">
    <location>
        <begin position="290"/>
        <end position="307"/>
    </location>
</feature>
<accession>A0A2P1QNU2</accession>